<evidence type="ECO:0000256" key="1">
    <source>
        <dbReference type="SAM" id="Phobius"/>
    </source>
</evidence>
<keyword evidence="3" id="KW-1185">Reference proteome</keyword>
<accession>A0A8W8N526</accession>
<evidence type="ECO:0000313" key="2">
    <source>
        <dbReference type="EnsemblMetazoa" id="G5365.1:cds"/>
    </source>
</evidence>
<organism evidence="2 3">
    <name type="scientific">Magallana gigas</name>
    <name type="common">Pacific oyster</name>
    <name type="synonym">Crassostrea gigas</name>
    <dbReference type="NCBI Taxonomy" id="29159"/>
    <lineage>
        <taxon>Eukaryota</taxon>
        <taxon>Metazoa</taxon>
        <taxon>Spiralia</taxon>
        <taxon>Lophotrochozoa</taxon>
        <taxon>Mollusca</taxon>
        <taxon>Bivalvia</taxon>
        <taxon>Autobranchia</taxon>
        <taxon>Pteriomorphia</taxon>
        <taxon>Ostreida</taxon>
        <taxon>Ostreoidea</taxon>
        <taxon>Ostreidae</taxon>
        <taxon>Magallana</taxon>
    </lineage>
</organism>
<protein>
    <submittedName>
        <fullName evidence="2">Uncharacterized protein</fullName>
    </submittedName>
</protein>
<dbReference type="Proteomes" id="UP000005408">
    <property type="component" value="Unassembled WGS sequence"/>
</dbReference>
<keyword evidence="1" id="KW-1133">Transmembrane helix</keyword>
<dbReference type="EnsemblMetazoa" id="G5365.1">
    <property type="protein sequence ID" value="G5365.1:cds"/>
    <property type="gene ID" value="G5365"/>
</dbReference>
<dbReference type="AlphaFoldDB" id="A0A8W8N526"/>
<evidence type="ECO:0000313" key="3">
    <source>
        <dbReference type="Proteomes" id="UP000005408"/>
    </source>
</evidence>
<sequence>MNKTEEANQDLVEAVFSLSDGESKIKYKNEILTTSSVAVSDASGKQQGTQIVDASDNFQLIVGLGVGISLFVLAVLIGTITVYFVRGKPNPVVLSNNDYIDGEMFGGLLHGILSSSIKALGHFTDDLWQVILSTGDKSNQLYQEDADEEDIIRRT</sequence>
<keyword evidence="1" id="KW-0812">Transmembrane</keyword>
<name>A0A8W8N526_MAGGI</name>
<feature type="transmembrane region" description="Helical" evidence="1">
    <location>
        <begin position="60"/>
        <end position="85"/>
    </location>
</feature>
<proteinExistence type="predicted"/>
<keyword evidence="1" id="KW-0472">Membrane</keyword>
<reference evidence="2" key="1">
    <citation type="submission" date="2022-08" db="UniProtKB">
        <authorList>
            <consortium name="EnsemblMetazoa"/>
        </authorList>
    </citation>
    <scope>IDENTIFICATION</scope>
    <source>
        <strain evidence="2">05x7-T-G4-1.051#20</strain>
    </source>
</reference>